<organism evidence="1 2">
    <name type="scientific">Psychrobacter nivimaris</name>
    <dbReference type="NCBI Taxonomy" id="281738"/>
    <lineage>
        <taxon>Bacteria</taxon>
        <taxon>Pseudomonadati</taxon>
        <taxon>Pseudomonadota</taxon>
        <taxon>Gammaproteobacteria</taxon>
        <taxon>Moraxellales</taxon>
        <taxon>Moraxellaceae</taxon>
        <taxon>Psychrobacter</taxon>
    </lineage>
</organism>
<dbReference type="EMBL" id="VZIZ01000006">
    <property type="protein sequence ID" value="KAF0569872.1"/>
    <property type="molecule type" value="Genomic_DNA"/>
</dbReference>
<reference evidence="1 2" key="1">
    <citation type="submission" date="2019-09" db="EMBL/GenBank/DDBJ databases">
        <title>Draft genome sequence of Psychrobacter nivimaris LAMA 639, in search for biotechnological relevant genes.</title>
        <authorList>
            <person name="Lima A.O.S."/>
            <person name="Staloch B.E.K."/>
            <person name="Freitas R.C."/>
            <person name="Niero H."/>
            <person name="Silva M.A.C."/>
        </authorList>
    </citation>
    <scope>NUCLEOTIDE SEQUENCE [LARGE SCALE GENOMIC DNA]</scope>
    <source>
        <strain evidence="1 2">LAMA 639</strain>
    </source>
</reference>
<comment type="caution">
    <text evidence="1">The sequence shown here is derived from an EMBL/GenBank/DDBJ whole genome shotgun (WGS) entry which is preliminary data.</text>
</comment>
<protein>
    <submittedName>
        <fullName evidence="1">Uncharacterized protein</fullName>
    </submittedName>
</protein>
<proteinExistence type="predicted"/>
<dbReference type="Proteomes" id="UP000471465">
    <property type="component" value="Unassembled WGS sequence"/>
</dbReference>
<evidence type="ECO:0000313" key="2">
    <source>
        <dbReference type="Proteomes" id="UP000471465"/>
    </source>
</evidence>
<evidence type="ECO:0000313" key="1">
    <source>
        <dbReference type="EMBL" id="KAF0569872.1"/>
    </source>
</evidence>
<accession>A0A6N7C3D3</accession>
<keyword evidence="2" id="KW-1185">Reference proteome</keyword>
<dbReference type="AlphaFoldDB" id="A0A6N7C3D3"/>
<gene>
    <name evidence="1" type="ORF">FQV37_2497</name>
</gene>
<name>A0A6N7C3D3_9GAMM</name>
<sequence length="213" mass="24252">MNIDTQSVDQAVTAMAEVLADYLHPEEVRLLKSQWQRYSTVSVKMMQQCVLDATRRYPELQAYKSDIRKGFWATLQTDSQQTVESDSHNSHNGHNKAIKAPVPVSELVLAFYTAIEALRSQLSETESRNLFLTMHQTVSQERTFKGHSLNISQFLEGNRPSVPDNEHLLNNLMQLAYVCLCDVAGPVEADEMMFRAAEKAKQNYPKTLVEKLF</sequence>
<dbReference type="RefSeq" id="WP_160021146.1">
    <property type="nucleotide sequence ID" value="NZ_VZIZ01000006.1"/>
</dbReference>